<dbReference type="AlphaFoldDB" id="A0A2S9JPG6"/>
<dbReference type="InterPro" id="IPR050319">
    <property type="entry name" value="ABC_transp_ATP-bind"/>
</dbReference>
<dbReference type="PROSITE" id="PS50893">
    <property type="entry name" value="ABC_TRANSPORTER_2"/>
    <property type="match status" value="1"/>
</dbReference>
<evidence type="ECO:0000256" key="5">
    <source>
        <dbReference type="ARBA" id="ARBA00022840"/>
    </source>
</evidence>
<dbReference type="SUPFAM" id="SSF52540">
    <property type="entry name" value="P-loop containing nucleoside triphosphate hydrolases"/>
    <property type="match status" value="1"/>
</dbReference>
<comment type="caution">
    <text evidence="7">The sequence shown here is derived from an EMBL/GenBank/DDBJ whole genome shotgun (WGS) entry which is preliminary data.</text>
</comment>
<dbReference type="EMBL" id="PVBT01000002">
    <property type="protein sequence ID" value="PRD55126.1"/>
    <property type="molecule type" value="Genomic_DNA"/>
</dbReference>
<name>A0A2S9JPG6_9HYPH</name>
<dbReference type="GO" id="GO:0016887">
    <property type="term" value="F:ATP hydrolysis activity"/>
    <property type="evidence" value="ECO:0007669"/>
    <property type="project" value="InterPro"/>
</dbReference>
<evidence type="ECO:0000256" key="2">
    <source>
        <dbReference type="ARBA" id="ARBA00005417"/>
    </source>
</evidence>
<feature type="domain" description="ABC transporter" evidence="6">
    <location>
        <begin position="9"/>
        <end position="254"/>
    </location>
</feature>
<evidence type="ECO:0000313" key="8">
    <source>
        <dbReference type="Proteomes" id="UP000238563"/>
    </source>
</evidence>
<dbReference type="Proteomes" id="UP000238563">
    <property type="component" value="Unassembled WGS sequence"/>
</dbReference>
<evidence type="ECO:0000256" key="3">
    <source>
        <dbReference type="ARBA" id="ARBA00022448"/>
    </source>
</evidence>
<reference evidence="7 8" key="1">
    <citation type="submission" date="2018-02" db="EMBL/GenBank/DDBJ databases">
        <title>The draft genome of Phyllobacterium myrsinacearum DSM5892.</title>
        <authorList>
            <person name="Li L."/>
            <person name="Liu L."/>
            <person name="Zhang X."/>
            <person name="Wang T."/>
        </authorList>
    </citation>
    <scope>NUCLEOTIDE SEQUENCE [LARGE SCALE GENOMIC DNA]</scope>
    <source>
        <strain evidence="7 8">DSM 5892</strain>
    </source>
</reference>
<keyword evidence="8" id="KW-1185">Reference proteome</keyword>
<keyword evidence="3" id="KW-0813">Transport</keyword>
<dbReference type="InterPro" id="IPR017871">
    <property type="entry name" value="ABC_transporter-like_CS"/>
</dbReference>
<dbReference type="CDD" id="cd03257">
    <property type="entry name" value="ABC_NikE_OppD_transporters"/>
    <property type="match status" value="1"/>
</dbReference>
<evidence type="ECO:0000256" key="1">
    <source>
        <dbReference type="ARBA" id="ARBA00004417"/>
    </source>
</evidence>
<comment type="subcellular location">
    <subcellularLocation>
        <location evidence="1">Cell inner membrane</location>
        <topology evidence="1">Peripheral membrane protein</topology>
    </subcellularLocation>
</comment>
<gene>
    <name evidence="7" type="ORF">C5750_08045</name>
</gene>
<dbReference type="InterPro" id="IPR003439">
    <property type="entry name" value="ABC_transporter-like_ATP-bd"/>
</dbReference>
<dbReference type="InterPro" id="IPR003593">
    <property type="entry name" value="AAA+_ATPase"/>
</dbReference>
<protein>
    <submittedName>
        <fullName evidence="7">ABC transporter ATP-binding protein</fullName>
    </submittedName>
</protein>
<dbReference type="SMART" id="SM00382">
    <property type="entry name" value="AAA"/>
    <property type="match status" value="1"/>
</dbReference>
<dbReference type="GO" id="GO:0015833">
    <property type="term" value="P:peptide transport"/>
    <property type="evidence" value="ECO:0007669"/>
    <property type="project" value="InterPro"/>
</dbReference>
<dbReference type="PANTHER" id="PTHR43776:SF8">
    <property type="entry name" value="ABC TRANSPORTER, ATP-BINDING PROTEIN"/>
    <property type="match status" value="1"/>
</dbReference>
<dbReference type="PANTHER" id="PTHR43776">
    <property type="entry name" value="TRANSPORT ATP-BINDING PROTEIN"/>
    <property type="match status" value="1"/>
</dbReference>
<evidence type="ECO:0000313" key="7">
    <source>
        <dbReference type="EMBL" id="PRD55126.1"/>
    </source>
</evidence>
<dbReference type="PROSITE" id="PS00211">
    <property type="entry name" value="ABC_TRANSPORTER_1"/>
    <property type="match status" value="1"/>
</dbReference>
<proteinExistence type="inferred from homology"/>
<evidence type="ECO:0000256" key="4">
    <source>
        <dbReference type="ARBA" id="ARBA00022741"/>
    </source>
</evidence>
<accession>A0A2S9JPG6</accession>
<dbReference type="InterPro" id="IPR013563">
    <property type="entry name" value="Oligopep_ABC_C"/>
</dbReference>
<comment type="similarity">
    <text evidence="2">Belongs to the ABC transporter superfamily.</text>
</comment>
<dbReference type="RefSeq" id="WP_105733354.1">
    <property type="nucleotide sequence ID" value="NZ_PVBT01000002.1"/>
</dbReference>
<dbReference type="Pfam" id="PF00005">
    <property type="entry name" value="ABC_tran"/>
    <property type="match status" value="1"/>
</dbReference>
<dbReference type="GO" id="GO:0005886">
    <property type="term" value="C:plasma membrane"/>
    <property type="evidence" value="ECO:0007669"/>
    <property type="project" value="UniProtKB-SubCell"/>
</dbReference>
<keyword evidence="5 7" id="KW-0067">ATP-binding</keyword>
<evidence type="ECO:0000259" key="6">
    <source>
        <dbReference type="PROSITE" id="PS50893"/>
    </source>
</evidence>
<keyword evidence="4" id="KW-0547">Nucleotide-binding</keyword>
<organism evidence="7 8">
    <name type="scientific">Phyllobacterium myrsinacearum</name>
    <dbReference type="NCBI Taxonomy" id="28101"/>
    <lineage>
        <taxon>Bacteria</taxon>
        <taxon>Pseudomonadati</taxon>
        <taxon>Pseudomonadota</taxon>
        <taxon>Alphaproteobacteria</taxon>
        <taxon>Hyphomicrobiales</taxon>
        <taxon>Phyllobacteriaceae</taxon>
        <taxon>Phyllobacterium</taxon>
    </lineage>
</organism>
<dbReference type="Gene3D" id="3.40.50.300">
    <property type="entry name" value="P-loop containing nucleotide triphosphate hydrolases"/>
    <property type="match status" value="1"/>
</dbReference>
<dbReference type="GO" id="GO:0055085">
    <property type="term" value="P:transmembrane transport"/>
    <property type="evidence" value="ECO:0007669"/>
    <property type="project" value="UniProtKB-ARBA"/>
</dbReference>
<sequence length="308" mass="34143">MSDPQTAILALDRVSKSFGTAPYKVNAAQSVSFELHAGRTLALVGESGSGKTTCARLVMREYMPSEGQLLFKGKPVSTDNAKALAAYRRSVQMIFQDPFSSLNPAHTIDYHLRRPLQLHRRDLRGKQIDAAVEELLSRVKLDPKIVARKHPHELSGGQRQRVNIARTLAVGAEVIVADEPTSMLDVSVRLGVLNLLNEMKRDMKLALLYITHDIATARYVAEDIVVMYAGQIVEWGDVNKVIDNPQHPYTRLLLSAVPDPEMRFDDPKAQLKAADVDEVRRLSAVPQDRIVAVEPGHFIRQIASGRAA</sequence>
<dbReference type="InterPro" id="IPR027417">
    <property type="entry name" value="P-loop_NTPase"/>
</dbReference>
<dbReference type="GO" id="GO:0005524">
    <property type="term" value="F:ATP binding"/>
    <property type="evidence" value="ECO:0007669"/>
    <property type="project" value="UniProtKB-KW"/>
</dbReference>
<dbReference type="Pfam" id="PF08352">
    <property type="entry name" value="oligo_HPY"/>
    <property type="match status" value="1"/>
</dbReference>
<dbReference type="OrthoDB" id="9784450at2"/>